<evidence type="ECO:0000313" key="1">
    <source>
        <dbReference type="EMBL" id="KAK2576614.1"/>
    </source>
</evidence>
<dbReference type="Proteomes" id="UP001258017">
    <property type="component" value="Unassembled WGS sequence"/>
</dbReference>
<protein>
    <submittedName>
        <fullName evidence="1">Uncharacterized protein</fullName>
    </submittedName>
</protein>
<organism evidence="1 2">
    <name type="scientific">Odynerus spinipes</name>
    <dbReference type="NCBI Taxonomy" id="1348599"/>
    <lineage>
        <taxon>Eukaryota</taxon>
        <taxon>Metazoa</taxon>
        <taxon>Ecdysozoa</taxon>
        <taxon>Arthropoda</taxon>
        <taxon>Hexapoda</taxon>
        <taxon>Insecta</taxon>
        <taxon>Pterygota</taxon>
        <taxon>Neoptera</taxon>
        <taxon>Endopterygota</taxon>
        <taxon>Hymenoptera</taxon>
        <taxon>Apocrita</taxon>
        <taxon>Aculeata</taxon>
        <taxon>Vespoidea</taxon>
        <taxon>Vespidae</taxon>
        <taxon>Eumeninae</taxon>
        <taxon>Odynerus</taxon>
    </lineage>
</organism>
<evidence type="ECO:0000313" key="2">
    <source>
        <dbReference type="Proteomes" id="UP001258017"/>
    </source>
</evidence>
<sequence>MEYLLLSHELHMALTRSRQSEQATIILERATSTSSSTQLIIPMLDKLLSTFYIGWTEQKWQELAGPTHSDRS</sequence>
<accession>A0AAD9RBB7</accession>
<reference evidence="1" key="1">
    <citation type="submission" date="2021-08" db="EMBL/GenBank/DDBJ databases">
        <authorList>
            <person name="Misof B."/>
            <person name="Oliver O."/>
            <person name="Podsiadlowski L."/>
            <person name="Donath A."/>
            <person name="Peters R."/>
            <person name="Mayer C."/>
            <person name="Rust J."/>
            <person name="Gunkel S."/>
            <person name="Lesny P."/>
            <person name="Martin S."/>
            <person name="Oeyen J.P."/>
            <person name="Petersen M."/>
            <person name="Panagiotis P."/>
            <person name="Wilbrandt J."/>
            <person name="Tanja T."/>
        </authorList>
    </citation>
    <scope>NUCLEOTIDE SEQUENCE</scope>
    <source>
        <strain evidence="1">GBR_01_08_01A</strain>
        <tissue evidence="1">Thorax + abdomen</tissue>
    </source>
</reference>
<gene>
    <name evidence="1" type="ORF">KPH14_005281</name>
</gene>
<proteinExistence type="predicted"/>
<dbReference type="EMBL" id="JAIFRP010004405">
    <property type="protein sequence ID" value="KAK2576614.1"/>
    <property type="molecule type" value="Genomic_DNA"/>
</dbReference>
<keyword evidence="2" id="KW-1185">Reference proteome</keyword>
<reference evidence="1" key="2">
    <citation type="journal article" date="2023" name="Commun. Biol.">
        <title>Intrasexual cuticular hydrocarbon dimorphism in a wasp sheds light on hydrocarbon biosynthesis genes in Hymenoptera.</title>
        <authorList>
            <person name="Moris V.C."/>
            <person name="Podsiadlowski L."/>
            <person name="Martin S."/>
            <person name="Oeyen J.P."/>
            <person name="Donath A."/>
            <person name="Petersen M."/>
            <person name="Wilbrandt J."/>
            <person name="Misof B."/>
            <person name="Liedtke D."/>
            <person name="Thamm M."/>
            <person name="Scheiner R."/>
            <person name="Schmitt T."/>
            <person name="Niehuis O."/>
        </authorList>
    </citation>
    <scope>NUCLEOTIDE SEQUENCE</scope>
    <source>
        <strain evidence="1">GBR_01_08_01A</strain>
    </source>
</reference>
<dbReference type="AlphaFoldDB" id="A0AAD9RBB7"/>
<comment type="caution">
    <text evidence="1">The sequence shown here is derived from an EMBL/GenBank/DDBJ whole genome shotgun (WGS) entry which is preliminary data.</text>
</comment>
<name>A0AAD9RBB7_9HYME</name>